<dbReference type="FunFam" id="1.20.1540.10:FF:000007">
    <property type="entry name" value="Rhomboid like 2"/>
    <property type="match status" value="1"/>
</dbReference>
<evidence type="ECO:0000256" key="12">
    <source>
        <dbReference type="SAM" id="MobiDB-lite"/>
    </source>
</evidence>
<feature type="transmembrane region" description="Helical" evidence="13">
    <location>
        <begin position="453"/>
        <end position="474"/>
    </location>
</feature>
<name>A0A6P6XRG6_DERPT</name>
<dbReference type="InterPro" id="IPR035952">
    <property type="entry name" value="Rhomboid-like_sf"/>
</dbReference>
<evidence type="ECO:0000256" key="10">
    <source>
        <dbReference type="ARBA" id="ARBA00023136"/>
    </source>
</evidence>
<dbReference type="RefSeq" id="XP_027195455.1">
    <property type="nucleotide sequence ID" value="XM_027339654.1"/>
</dbReference>
<feature type="domain" description="Peptidase S54 rhomboid" evidence="14">
    <location>
        <begin position="289"/>
        <end position="442"/>
    </location>
</feature>
<feature type="transmembrane region" description="Helical" evidence="13">
    <location>
        <begin position="354"/>
        <end position="376"/>
    </location>
</feature>
<keyword evidence="6 13" id="KW-0812">Transmembrane</keyword>
<comment type="subcellular location">
    <subcellularLocation>
        <location evidence="2">Membrane</location>
        <topology evidence="2">Multi-pass membrane protein</topology>
    </subcellularLocation>
</comment>
<dbReference type="PANTHER" id="PTHR45840">
    <property type="entry name" value="RHOMBOID-RELATED PROTEIN"/>
    <property type="match status" value="1"/>
</dbReference>
<evidence type="ECO:0000256" key="3">
    <source>
        <dbReference type="ARBA" id="ARBA00009045"/>
    </source>
</evidence>
<evidence type="ECO:0000256" key="13">
    <source>
        <dbReference type="SAM" id="Phobius"/>
    </source>
</evidence>
<keyword evidence="5" id="KW-0645">Protease</keyword>
<sequence length="475" mass="53989">MTNIYHNYLYNNFSNDFYRSHHYHEDVISRHRQINNWNKQQQQQQQQSSQQQQQQQLRQQQQQIQHHPSSISPIMITNQTNFDVENQNHPAATTTTISPQFGGDLSLPSYSAILPSSIGPIPSSSSSSSNGSRLVELQDFQILPNNNNNSVTTTTNQSPYCQSIHFDPNQHYYHHHPQVQLLQQQQLSSKTPMLPPSSTSQSSSSKSSMKKIFNKMTRTVAKHFLDDERDRKYYADMYSCMPPPFFILTITLVELIFFAYYTIVNQIELTTSGPIPTDSIFIYRPDRKNEIWRFFLYMVLHAGWLHLIFNLIVQLLVGLPLEMVHGSTRIGIVYMSGVLAGSLATSVFDPNCYLVGASGGVYALLAAHLSNVLLNYNHLEMGLLRVLGVFLIASVDVSIAIYHRYAIQSDIIMFQSQPESISYVAHLAGALAGLTIGLLVLKNFEQKLHEQLLWWMALGVYTACIILALLFNIIN</sequence>
<dbReference type="RefSeq" id="XP_027195456.1">
    <property type="nucleotide sequence ID" value="XM_027339655.1"/>
</dbReference>
<comment type="similarity">
    <text evidence="3">Belongs to the peptidase S54 family.</text>
</comment>
<comment type="catalytic activity">
    <reaction evidence="1">
        <text>Cleaves type-1 transmembrane domains using a catalytic dyad composed of serine and histidine that are contributed by different transmembrane domains.</text>
        <dbReference type="EC" id="3.4.21.105"/>
    </reaction>
</comment>
<keyword evidence="8" id="KW-0720">Serine protease</keyword>
<protein>
    <recommendedName>
        <fullName evidence="4">rhomboid protease</fullName>
        <ecNumber evidence="4">3.4.21.105</ecNumber>
    </recommendedName>
</protein>
<evidence type="ECO:0000256" key="7">
    <source>
        <dbReference type="ARBA" id="ARBA00022801"/>
    </source>
</evidence>
<feature type="transmembrane region" description="Helical" evidence="13">
    <location>
        <begin position="383"/>
        <end position="403"/>
    </location>
</feature>
<dbReference type="InterPro" id="IPR051739">
    <property type="entry name" value="Rhomboid_IM_Serine_Proteases"/>
</dbReference>
<dbReference type="Proteomes" id="UP000515146">
    <property type="component" value="Unplaced"/>
</dbReference>
<reference evidence="16 17" key="1">
    <citation type="submission" date="2025-04" db="UniProtKB">
        <authorList>
            <consortium name="RefSeq"/>
        </authorList>
    </citation>
    <scope>IDENTIFICATION</scope>
    <source>
        <strain evidence="16 17">Airmid</strain>
    </source>
</reference>
<gene>
    <name evidence="16 17" type="primary">LOC113790041</name>
</gene>
<feature type="transmembrane region" description="Helical" evidence="13">
    <location>
        <begin position="423"/>
        <end position="441"/>
    </location>
</feature>
<dbReference type="KEGG" id="dpte:113790041"/>
<evidence type="ECO:0000256" key="6">
    <source>
        <dbReference type="ARBA" id="ARBA00022692"/>
    </source>
</evidence>
<keyword evidence="9 13" id="KW-1133">Transmembrane helix</keyword>
<feature type="transmembrane region" description="Helical" evidence="13">
    <location>
        <begin position="331"/>
        <end position="348"/>
    </location>
</feature>
<dbReference type="SUPFAM" id="SSF144091">
    <property type="entry name" value="Rhomboid-like"/>
    <property type="match status" value="1"/>
</dbReference>
<dbReference type="EC" id="3.4.21.105" evidence="4"/>
<feature type="transmembrane region" description="Helical" evidence="13">
    <location>
        <begin position="294"/>
        <end position="319"/>
    </location>
</feature>
<dbReference type="InterPro" id="IPR022764">
    <property type="entry name" value="Peptidase_S54_rhomboid_dom"/>
</dbReference>
<evidence type="ECO:0000256" key="1">
    <source>
        <dbReference type="ARBA" id="ARBA00000156"/>
    </source>
</evidence>
<dbReference type="GO" id="GO:0016020">
    <property type="term" value="C:membrane"/>
    <property type="evidence" value="ECO:0007669"/>
    <property type="project" value="UniProtKB-SubCell"/>
</dbReference>
<dbReference type="Pfam" id="PF01694">
    <property type="entry name" value="Rhomboid"/>
    <property type="match status" value="1"/>
</dbReference>
<dbReference type="PANTHER" id="PTHR45840:SF2">
    <property type="entry name" value="PROTEIN RHOMBOID-RELATED"/>
    <property type="match status" value="1"/>
</dbReference>
<accession>A0A6P6XRG6</accession>
<evidence type="ECO:0000256" key="11">
    <source>
        <dbReference type="PIRSR" id="PIRSR037470-50"/>
    </source>
</evidence>
<feature type="compositionally biased region" description="Low complexity" evidence="12">
    <location>
        <begin position="197"/>
        <end position="207"/>
    </location>
</feature>
<evidence type="ECO:0000256" key="9">
    <source>
        <dbReference type="ARBA" id="ARBA00022989"/>
    </source>
</evidence>
<keyword evidence="7" id="KW-0378">Hydrolase</keyword>
<dbReference type="AlphaFoldDB" id="A0A6P6XRG6"/>
<keyword evidence="10 13" id="KW-0472">Membrane</keyword>
<evidence type="ECO:0000256" key="2">
    <source>
        <dbReference type="ARBA" id="ARBA00004141"/>
    </source>
</evidence>
<feature type="region of interest" description="Disordered" evidence="12">
    <location>
        <begin position="37"/>
        <end position="68"/>
    </location>
</feature>
<evidence type="ECO:0000313" key="17">
    <source>
        <dbReference type="RefSeq" id="XP_027195456.1"/>
    </source>
</evidence>
<evidence type="ECO:0000313" key="16">
    <source>
        <dbReference type="RefSeq" id="XP_027195455.1"/>
    </source>
</evidence>
<feature type="active site" evidence="11">
    <location>
        <position position="426"/>
    </location>
</feature>
<evidence type="ECO:0000256" key="8">
    <source>
        <dbReference type="ARBA" id="ARBA00022825"/>
    </source>
</evidence>
<proteinExistence type="inferred from homology"/>
<dbReference type="GO" id="GO:0004252">
    <property type="term" value="F:serine-type endopeptidase activity"/>
    <property type="evidence" value="ECO:0007669"/>
    <property type="project" value="UniProtKB-UniRule"/>
</dbReference>
<evidence type="ECO:0000313" key="15">
    <source>
        <dbReference type="Proteomes" id="UP000515146"/>
    </source>
</evidence>
<feature type="active site" description="Nucleophile" evidence="11">
    <location>
        <position position="358"/>
    </location>
</feature>
<dbReference type="Gene3D" id="1.20.1540.10">
    <property type="entry name" value="Rhomboid-like"/>
    <property type="match status" value="1"/>
</dbReference>
<dbReference type="GO" id="GO:0006508">
    <property type="term" value="P:proteolysis"/>
    <property type="evidence" value="ECO:0007669"/>
    <property type="project" value="UniProtKB-KW"/>
</dbReference>
<feature type="transmembrane region" description="Helical" evidence="13">
    <location>
        <begin position="245"/>
        <end position="263"/>
    </location>
</feature>
<feature type="compositionally biased region" description="Low complexity" evidence="12">
    <location>
        <begin position="40"/>
        <end position="65"/>
    </location>
</feature>
<dbReference type="OrthoDB" id="418595at2759"/>
<evidence type="ECO:0000256" key="5">
    <source>
        <dbReference type="ARBA" id="ARBA00022670"/>
    </source>
</evidence>
<evidence type="ECO:0000259" key="14">
    <source>
        <dbReference type="Pfam" id="PF01694"/>
    </source>
</evidence>
<keyword evidence="15" id="KW-1185">Reference proteome</keyword>
<feature type="region of interest" description="Disordered" evidence="12">
    <location>
        <begin position="184"/>
        <end position="208"/>
    </location>
</feature>
<evidence type="ECO:0000256" key="4">
    <source>
        <dbReference type="ARBA" id="ARBA00013039"/>
    </source>
</evidence>
<organism evidence="15 17">
    <name type="scientific">Dermatophagoides pteronyssinus</name>
    <name type="common">European house dust mite</name>
    <dbReference type="NCBI Taxonomy" id="6956"/>
    <lineage>
        <taxon>Eukaryota</taxon>
        <taxon>Metazoa</taxon>
        <taxon>Ecdysozoa</taxon>
        <taxon>Arthropoda</taxon>
        <taxon>Chelicerata</taxon>
        <taxon>Arachnida</taxon>
        <taxon>Acari</taxon>
        <taxon>Acariformes</taxon>
        <taxon>Sarcoptiformes</taxon>
        <taxon>Astigmata</taxon>
        <taxon>Psoroptidia</taxon>
        <taxon>Analgoidea</taxon>
        <taxon>Pyroglyphidae</taxon>
        <taxon>Dermatophagoidinae</taxon>
        <taxon>Dermatophagoides</taxon>
    </lineage>
</organism>